<dbReference type="KEGG" id="tva:4769744"/>
<dbReference type="InterPro" id="IPR029000">
    <property type="entry name" value="Cyclophilin-like_dom_sf"/>
</dbReference>
<dbReference type="PROSITE" id="PS50102">
    <property type="entry name" value="RRM"/>
    <property type="match status" value="1"/>
</dbReference>
<evidence type="ECO:0000313" key="11">
    <source>
        <dbReference type="EMBL" id="EAY11786.1"/>
    </source>
</evidence>
<dbReference type="PROSITE" id="PS50072">
    <property type="entry name" value="CSA_PPIASE_2"/>
    <property type="match status" value="1"/>
</dbReference>
<dbReference type="eggNOG" id="KOG0415">
    <property type="taxonomic scope" value="Eukaryota"/>
</dbReference>
<dbReference type="GO" id="GO:0003723">
    <property type="term" value="F:RNA binding"/>
    <property type="evidence" value="ECO:0007669"/>
    <property type="project" value="UniProtKB-UniRule"/>
</dbReference>
<keyword evidence="12" id="KW-1185">Reference proteome</keyword>
<feature type="domain" description="RRM" evidence="10">
    <location>
        <begin position="235"/>
        <end position="313"/>
    </location>
</feature>
<accession>A2E6H3</accession>
<evidence type="ECO:0000259" key="10">
    <source>
        <dbReference type="PROSITE" id="PS50102"/>
    </source>
</evidence>
<protein>
    <recommendedName>
        <fullName evidence="8">Peptidyl-prolyl cis-trans isomerase</fullName>
        <shortName evidence="8">PPIase</shortName>
        <ecNumber evidence="8">5.2.1.8</ecNumber>
    </recommendedName>
</protein>
<dbReference type="GO" id="GO:0005634">
    <property type="term" value="C:nucleus"/>
    <property type="evidence" value="ECO:0000318"/>
    <property type="project" value="GO_Central"/>
</dbReference>
<comment type="function">
    <text evidence="8">PPIases accelerate the folding of proteins. It catalyzes the cis-trans isomerization of proline imidic peptide bonds in oligopeptides.</text>
</comment>
<dbReference type="OMA" id="APKCCEN"/>
<comment type="catalytic activity">
    <reaction evidence="1 8">
        <text>[protein]-peptidylproline (omega=180) = [protein]-peptidylproline (omega=0)</text>
        <dbReference type="Rhea" id="RHEA:16237"/>
        <dbReference type="Rhea" id="RHEA-COMP:10747"/>
        <dbReference type="Rhea" id="RHEA-COMP:10748"/>
        <dbReference type="ChEBI" id="CHEBI:83833"/>
        <dbReference type="ChEBI" id="CHEBI:83834"/>
        <dbReference type="EC" id="5.2.1.8"/>
    </reaction>
</comment>
<evidence type="ECO:0000256" key="4">
    <source>
        <dbReference type="ARBA" id="ARBA00023110"/>
    </source>
</evidence>
<dbReference type="SMR" id="A2E6H3"/>
<dbReference type="VEuPathDB" id="TrichDB:TVAG_106810"/>
<dbReference type="SUPFAM" id="SSF54928">
    <property type="entry name" value="RNA-binding domain, RBD"/>
    <property type="match status" value="1"/>
</dbReference>
<dbReference type="FunFam" id="2.40.100.10:FF:000063">
    <property type="entry name" value="Peptidyl-prolyl cis-trans isomerase"/>
    <property type="match status" value="1"/>
</dbReference>
<evidence type="ECO:0000256" key="8">
    <source>
        <dbReference type="RuleBase" id="RU365081"/>
    </source>
</evidence>
<reference evidence="11" key="2">
    <citation type="journal article" date="2007" name="Science">
        <title>Draft genome sequence of the sexually transmitted pathogen Trichomonas vaginalis.</title>
        <authorList>
            <person name="Carlton J.M."/>
            <person name="Hirt R.P."/>
            <person name="Silva J.C."/>
            <person name="Delcher A.L."/>
            <person name="Schatz M."/>
            <person name="Zhao Q."/>
            <person name="Wortman J.R."/>
            <person name="Bidwell S.L."/>
            <person name="Alsmark U.C.M."/>
            <person name="Besteiro S."/>
            <person name="Sicheritz-Ponten T."/>
            <person name="Noel C.J."/>
            <person name="Dacks J.B."/>
            <person name="Foster P.G."/>
            <person name="Simillion C."/>
            <person name="Van de Peer Y."/>
            <person name="Miranda-Saavedra D."/>
            <person name="Barton G.J."/>
            <person name="Westrop G.D."/>
            <person name="Mueller S."/>
            <person name="Dessi D."/>
            <person name="Fiori P.L."/>
            <person name="Ren Q."/>
            <person name="Paulsen I."/>
            <person name="Zhang H."/>
            <person name="Bastida-Corcuera F.D."/>
            <person name="Simoes-Barbosa A."/>
            <person name="Brown M.T."/>
            <person name="Hayes R.D."/>
            <person name="Mukherjee M."/>
            <person name="Okumura C.Y."/>
            <person name="Schneider R."/>
            <person name="Smith A.J."/>
            <person name="Vanacova S."/>
            <person name="Villalvazo M."/>
            <person name="Haas B.J."/>
            <person name="Pertea M."/>
            <person name="Feldblyum T.V."/>
            <person name="Utterback T.R."/>
            <person name="Shu C.L."/>
            <person name="Osoegawa K."/>
            <person name="de Jong P.J."/>
            <person name="Hrdy I."/>
            <person name="Horvathova L."/>
            <person name="Zubacova Z."/>
            <person name="Dolezal P."/>
            <person name="Malik S.B."/>
            <person name="Logsdon J.M. Jr."/>
            <person name="Henze K."/>
            <person name="Gupta A."/>
            <person name="Wang C.C."/>
            <person name="Dunne R.L."/>
            <person name="Upcroft J.A."/>
            <person name="Upcroft P."/>
            <person name="White O."/>
            <person name="Salzberg S.L."/>
            <person name="Tang P."/>
            <person name="Chiu C.-H."/>
            <person name="Lee Y.-S."/>
            <person name="Embley T.M."/>
            <person name="Coombs G.H."/>
            <person name="Mottram J.C."/>
            <person name="Tachezy J."/>
            <person name="Fraser-Liggett C.M."/>
            <person name="Johnson P.J."/>
        </authorList>
    </citation>
    <scope>NUCLEOTIDE SEQUENCE [LARGE SCALE GENOMIC DNA]</scope>
    <source>
        <strain evidence="11">G3</strain>
    </source>
</reference>
<feature type="domain" description="PPIase cyclophilin-type" evidence="9">
    <location>
        <begin position="10"/>
        <end position="159"/>
    </location>
</feature>
<dbReference type="Proteomes" id="UP000001542">
    <property type="component" value="Unassembled WGS sequence"/>
</dbReference>
<dbReference type="InterPro" id="IPR035542">
    <property type="entry name" value="CRIP"/>
</dbReference>
<dbReference type="STRING" id="5722.A2E6H3"/>
<reference evidence="11" key="1">
    <citation type="submission" date="2006-10" db="EMBL/GenBank/DDBJ databases">
        <authorList>
            <person name="Amadeo P."/>
            <person name="Zhao Q."/>
            <person name="Wortman J."/>
            <person name="Fraser-Liggett C."/>
            <person name="Carlton J."/>
        </authorList>
    </citation>
    <scope>NUCLEOTIDE SEQUENCE</scope>
    <source>
        <strain evidence="11">G3</strain>
    </source>
</reference>
<dbReference type="GO" id="GO:0003755">
    <property type="term" value="F:peptidyl-prolyl cis-trans isomerase activity"/>
    <property type="evidence" value="ECO:0007669"/>
    <property type="project" value="UniProtKB-UniRule"/>
</dbReference>
<dbReference type="InterPro" id="IPR002130">
    <property type="entry name" value="Cyclophilin-type_PPIase_dom"/>
</dbReference>
<comment type="similarity">
    <text evidence="8">Belongs to the cyclophilin-type PPIase family. PPIL4 subfamily.</text>
</comment>
<dbReference type="InterPro" id="IPR012677">
    <property type="entry name" value="Nucleotide-bd_a/b_plait_sf"/>
</dbReference>
<dbReference type="RefSeq" id="XP_001324009.1">
    <property type="nucleotide sequence ID" value="XM_001323974.1"/>
</dbReference>
<dbReference type="Pfam" id="PF00160">
    <property type="entry name" value="Pro_isomerase"/>
    <property type="match status" value="1"/>
</dbReference>
<dbReference type="CDD" id="cd12235">
    <property type="entry name" value="RRM_PPIL4"/>
    <property type="match status" value="1"/>
</dbReference>
<dbReference type="PANTHER" id="PTHR45843">
    <property type="entry name" value="PEPTIDYL-PROLYL CIS-TRANS ISOMERASE-LIKE 4"/>
    <property type="match status" value="1"/>
</dbReference>
<keyword evidence="6 8" id="KW-0539">Nucleus</keyword>
<dbReference type="InParanoid" id="A2E6H3"/>
<evidence type="ECO:0000256" key="1">
    <source>
        <dbReference type="ARBA" id="ARBA00000971"/>
    </source>
</evidence>
<keyword evidence="5 8" id="KW-0413">Isomerase</keyword>
<dbReference type="AlphaFoldDB" id="A2E6H3"/>
<evidence type="ECO:0000259" key="9">
    <source>
        <dbReference type="PROSITE" id="PS50072"/>
    </source>
</evidence>
<dbReference type="EMBL" id="DS113313">
    <property type="protein sequence ID" value="EAY11786.1"/>
    <property type="molecule type" value="Genomic_DNA"/>
</dbReference>
<organism evidence="11 12">
    <name type="scientific">Trichomonas vaginalis (strain ATCC PRA-98 / G3)</name>
    <dbReference type="NCBI Taxonomy" id="412133"/>
    <lineage>
        <taxon>Eukaryota</taxon>
        <taxon>Metamonada</taxon>
        <taxon>Parabasalia</taxon>
        <taxon>Trichomonadida</taxon>
        <taxon>Trichomonadidae</taxon>
        <taxon>Trichomonas</taxon>
    </lineage>
</organism>
<dbReference type="OrthoDB" id="2083at2759"/>
<evidence type="ECO:0000256" key="6">
    <source>
        <dbReference type="ARBA" id="ARBA00023242"/>
    </source>
</evidence>
<dbReference type="PANTHER" id="PTHR45843:SF1">
    <property type="entry name" value="PEPTIDYL-PROLYL CIS-TRANS ISOMERASE-LIKE 4"/>
    <property type="match status" value="1"/>
</dbReference>
<dbReference type="SUPFAM" id="SSF50891">
    <property type="entry name" value="Cyclophilin-like"/>
    <property type="match status" value="1"/>
</dbReference>
<dbReference type="EC" id="5.2.1.8" evidence="8"/>
<dbReference type="InterPro" id="IPR000504">
    <property type="entry name" value="RRM_dom"/>
</dbReference>
<evidence type="ECO:0000313" key="12">
    <source>
        <dbReference type="Proteomes" id="UP000001542"/>
    </source>
</evidence>
<dbReference type="Pfam" id="PF00076">
    <property type="entry name" value="RRM_1"/>
    <property type="match status" value="1"/>
</dbReference>
<name>A2E6H3_TRIV3</name>
<keyword evidence="4 8" id="KW-0697">Rotamase</keyword>
<proteinExistence type="inferred from homology"/>
<evidence type="ECO:0000256" key="3">
    <source>
        <dbReference type="ARBA" id="ARBA00022884"/>
    </source>
</evidence>
<gene>
    <name evidence="11" type="ORF">TVAG_106810</name>
</gene>
<dbReference type="Gene3D" id="3.30.70.330">
    <property type="match status" value="1"/>
</dbReference>
<comment type="subcellular location">
    <subcellularLocation>
        <location evidence="2 8">Nucleus</location>
    </subcellularLocation>
</comment>
<dbReference type="FunCoup" id="A2E6H3">
    <property type="interactions" value="905"/>
</dbReference>
<dbReference type="SMART" id="SM00360">
    <property type="entry name" value="RRM"/>
    <property type="match status" value="1"/>
</dbReference>
<dbReference type="InterPro" id="IPR035979">
    <property type="entry name" value="RBD_domain_sf"/>
</dbReference>
<dbReference type="VEuPathDB" id="TrichDB:TVAGG3_0040330"/>
<evidence type="ECO:0000256" key="2">
    <source>
        <dbReference type="ARBA" id="ARBA00004123"/>
    </source>
</evidence>
<sequence length="321" mass="36788">MSIAFITSRGTFVVDLFLKTAPMQGFNMLKLAKINYFNNSLVLEIMKDFYLRIGNLQNPGGTTVYQLLTNNNTMYIRDEINNKLSHSTAGFISTSNSAKDQNTSEFFITLGRDLSRFDSIRTIFGRISENFELIKSISEEFVDETYRPYKNIRILGTKILYDPFEDPPGFEALKTRFVPYGVVKETNRLEYDEILEDIDPEKSLEKIEKLKTQHNAEILEMLGDIPDADARPPDTTLFICKLHPRTTEDGLRIVFSKFGTVTRVDLLKDKKTGQSLCYGFIEFSKAVEAENAYKKMQRAVIDNRIVLVDFCQSLRGPQSKK</sequence>
<evidence type="ECO:0000256" key="7">
    <source>
        <dbReference type="PROSITE-ProRule" id="PRU00176"/>
    </source>
</evidence>
<dbReference type="Gene3D" id="2.40.100.10">
    <property type="entry name" value="Cyclophilin-like"/>
    <property type="match status" value="1"/>
</dbReference>
<evidence type="ECO:0000256" key="5">
    <source>
        <dbReference type="ARBA" id="ARBA00023235"/>
    </source>
</evidence>
<keyword evidence="3 7" id="KW-0694">RNA-binding</keyword>